<proteinExistence type="predicted"/>
<evidence type="ECO:0000256" key="1">
    <source>
        <dbReference type="SAM" id="MobiDB-lite"/>
    </source>
</evidence>
<dbReference type="GO" id="GO:1901135">
    <property type="term" value="P:carbohydrate derivative metabolic process"/>
    <property type="evidence" value="ECO:0007669"/>
    <property type="project" value="InterPro"/>
</dbReference>
<dbReference type="Proteomes" id="UP001415857">
    <property type="component" value="Unassembled WGS sequence"/>
</dbReference>
<dbReference type="GO" id="GO:0097367">
    <property type="term" value="F:carbohydrate derivative binding"/>
    <property type="evidence" value="ECO:0007669"/>
    <property type="project" value="InterPro"/>
</dbReference>
<gene>
    <name evidence="2" type="ORF">L1049_007456</name>
</gene>
<protein>
    <submittedName>
        <fullName evidence="2">Uncharacterized protein</fullName>
    </submittedName>
</protein>
<dbReference type="EMBL" id="JBBPBK010000002">
    <property type="protein sequence ID" value="KAK9289301.1"/>
    <property type="molecule type" value="Genomic_DNA"/>
</dbReference>
<evidence type="ECO:0000313" key="3">
    <source>
        <dbReference type="Proteomes" id="UP001415857"/>
    </source>
</evidence>
<reference evidence="2 3" key="1">
    <citation type="journal article" date="2024" name="Plant J.">
        <title>Genome sequences and population genomics reveal climatic adaptation and genomic divergence between two closely related sweetgum species.</title>
        <authorList>
            <person name="Xu W.Q."/>
            <person name="Ren C.Q."/>
            <person name="Zhang X.Y."/>
            <person name="Comes H.P."/>
            <person name="Liu X.H."/>
            <person name="Li Y.G."/>
            <person name="Kettle C.J."/>
            <person name="Jalonen R."/>
            <person name="Gaisberger H."/>
            <person name="Ma Y.Z."/>
            <person name="Qiu Y.X."/>
        </authorList>
    </citation>
    <scope>NUCLEOTIDE SEQUENCE [LARGE SCALE GENOMIC DNA]</scope>
    <source>
        <strain evidence="2">Hangzhou</strain>
    </source>
</reference>
<dbReference type="SUPFAM" id="SSF53697">
    <property type="entry name" value="SIS domain"/>
    <property type="match status" value="1"/>
</dbReference>
<accession>A0AAP0X3Z1</accession>
<comment type="caution">
    <text evidence="2">The sequence shown here is derived from an EMBL/GenBank/DDBJ whole genome shotgun (WGS) entry which is preliminary data.</text>
</comment>
<evidence type="ECO:0000313" key="2">
    <source>
        <dbReference type="EMBL" id="KAK9289301.1"/>
    </source>
</evidence>
<dbReference type="AlphaFoldDB" id="A0AAP0X3Z1"/>
<name>A0AAP0X3Z1_LIQFO</name>
<sequence length="112" mass="12962">MDALPEHSSTKDLLLTNPISDEDEEADTSGKILYTASFEDEADACKVGRESNGKEVSIDGQHSFYQLIHQNKEVWVVDYVDWMTRGDRMVWNVDLGIWMIGRWMELYGCWKN</sequence>
<feature type="region of interest" description="Disordered" evidence="1">
    <location>
        <begin position="1"/>
        <end position="27"/>
    </location>
</feature>
<keyword evidence="3" id="KW-1185">Reference proteome</keyword>
<organism evidence="2 3">
    <name type="scientific">Liquidambar formosana</name>
    <name type="common">Formosan gum</name>
    <dbReference type="NCBI Taxonomy" id="63359"/>
    <lineage>
        <taxon>Eukaryota</taxon>
        <taxon>Viridiplantae</taxon>
        <taxon>Streptophyta</taxon>
        <taxon>Embryophyta</taxon>
        <taxon>Tracheophyta</taxon>
        <taxon>Spermatophyta</taxon>
        <taxon>Magnoliopsida</taxon>
        <taxon>eudicotyledons</taxon>
        <taxon>Gunneridae</taxon>
        <taxon>Pentapetalae</taxon>
        <taxon>Saxifragales</taxon>
        <taxon>Altingiaceae</taxon>
        <taxon>Liquidambar</taxon>
    </lineage>
</organism>
<feature type="compositionally biased region" description="Basic and acidic residues" evidence="1">
    <location>
        <begin position="1"/>
        <end position="10"/>
    </location>
</feature>
<dbReference type="InterPro" id="IPR046348">
    <property type="entry name" value="SIS_dom_sf"/>
</dbReference>